<evidence type="ECO:0000313" key="2">
    <source>
        <dbReference type="EMBL" id="EGT58929.1"/>
    </source>
</evidence>
<feature type="domain" description="NADAR" evidence="1">
    <location>
        <begin position="21"/>
        <end position="188"/>
    </location>
</feature>
<dbReference type="CDD" id="cd15457">
    <property type="entry name" value="NADAR"/>
    <property type="match status" value="1"/>
</dbReference>
<dbReference type="OrthoDB" id="206452at2759"/>
<dbReference type="Proteomes" id="UP000008068">
    <property type="component" value="Unassembled WGS sequence"/>
</dbReference>
<dbReference type="eggNOG" id="ENOG502S5QN">
    <property type="taxonomic scope" value="Eukaryota"/>
</dbReference>
<dbReference type="STRING" id="135651.G0NEK1"/>
<gene>
    <name evidence="2" type="ORF">CAEBREN_09449</name>
</gene>
<dbReference type="SUPFAM" id="SSF143990">
    <property type="entry name" value="YbiA-like"/>
    <property type="match status" value="1"/>
</dbReference>
<dbReference type="OMA" id="CQLLEHF"/>
<organism evidence="3">
    <name type="scientific">Caenorhabditis brenneri</name>
    <name type="common">Nematode worm</name>
    <dbReference type="NCBI Taxonomy" id="135651"/>
    <lineage>
        <taxon>Eukaryota</taxon>
        <taxon>Metazoa</taxon>
        <taxon>Ecdysozoa</taxon>
        <taxon>Nematoda</taxon>
        <taxon>Chromadorea</taxon>
        <taxon>Rhabditida</taxon>
        <taxon>Rhabditina</taxon>
        <taxon>Rhabditomorpha</taxon>
        <taxon>Rhabditoidea</taxon>
        <taxon>Rhabditidae</taxon>
        <taxon>Peloderinae</taxon>
        <taxon>Caenorhabditis</taxon>
    </lineage>
</organism>
<dbReference type="GO" id="GO:0050829">
    <property type="term" value="P:defense response to Gram-negative bacterium"/>
    <property type="evidence" value="ECO:0007669"/>
    <property type="project" value="EnsemblMetazoa"/>
</dbReference>
<dbReference type="EMBL" id="GL379873">
    <property type="protein sequence ID" value="EGT58929.1"/>
    <property type="molecule type" value="Genomic_DNA"/>
</dbReference>
<name>G0NEK1_CAEBE</name>
<proteinExistence type="predicted"/>
<evidence type="ECO:0000313" key="3">
    <source>
        <dbReference type="Proteomes" id="UP000008068"/>
    </source>
</evidence>
<dbReference type="InParanoid" id="G0NEK1"/>
<dbReference type="NCBIfam" id="TIGR02464">
    <property type="entry name" value="ribofla_fusion"/>
    <property type="match status" value="1"/>
</dbReference>
<evidence type="ECO:0000259" key="1">
    <source>
        <dbReference type="Pfam" id="PF08719"/>
    </source>
</evidence>
<keyword evidence="3" id="KW-1185">Reference proteome</keyword>
<reference evidence="3" key="1">
    <citation type="submission" date="2011-07" db="EMBL/GenBank/DDBJ databases">
        <authorList>
            <consortium name="Caenorhabditis brenneri Sequencing and Analysis Consortium"/>
            <person name="Wilson R.K."/>
        </authorList>
    </citation>
    <scope>NUCLEOTIDE SEQUENCE [LARGE SCALE GENOMIC DNA]</scope>
    <source>
        <strain evidence="3">PB2801</strain>
    </source>
</reference>
<dbReference type="InterPro" id="IPR012816">
    <property type="entry name" value="NADAR"/>
</dbReference>
<accession>G0NEK1</accession>
<sequence>MPTRVFVSEDRSKILVLFSEAACVFANFYPSGFTAKPLESFVKDPEPEKKKDVKTLNFNSSQQYFSYHKALLVGDHRTAQQILQERNPFIIQLIGKNHLKMSKEKLDEWTQQSRDVMYRACLEKFASNEKCRKQLFRTHGMKLVKASHDDGLWGIGLDKNDKRVEDERTWKGANWLGKVLDKVREELWIRTEFKEEREQIEKESLETRIHYLQTI</sequence>
<dbReference type="Gene3D" id="1.10.357.40">
    <property type="entry name" value="YbiA-like"/>
    <property type="match status" value="1"/>
</dbReference>
<dbReference type="GO" id="GO:0140367">
    <property type="term" value="P:antibacterial innate immune response"/>
    <property type="evidence" value="ECO:0007669"/>
    <property type="project" value="EnsemblMetazoa"/>
</dbReference>
<dbReference type="Pfam" id="PF08719">
    <property type="entry name" value="NADAR"/>
    <property type="match status" value="1"/>
</dbReference>
<dbReference type="InterPro" id="IPR037238">
    <property type="entry name" value="YbiA-like_sf"/>
</dbReference>
<dbReference type="AlphaFoldDB" id="G0NEK1"/>
<protein>
    <recommendedName>
        <fullName evidence="1">NADAR domain-containing protein</fullName>
    </recommendedName>
</protein>
<dbReference type="HOGENOM" id="CLU_084247_1_1_1"/>